<feature type="region of interest" description="Disordered" evidence="1">
    <location>
        <begin position="32"/>
        <end position="77"/>
    </location>
</feature>
<name>A0A6P2NJW6_BURL3</name>
<accession>A0A6P2NJW6</accession>
<keyword evidence="2" id="KW-1133">Transmembrane helix</keyword>
<keyword evidence="2" id="KW-0812">Transmembrane</keyword>
<proteinExistence type="predicted"/>
<evidence type="ECO:0008006" key="5">
    <source>
        <dbReference type="Google" id="ProtNLM"/>
    </source>
</evidence>
<dbReference type="Proteomes" id="UP000494218">
    <property type="component" value="Unassembled WGS sequence"/>
</dbReference>
<dbReference type="PROSITE" id="PS51257">
    <property type="entry name" value="PROKAR_LIPOPROTEIN"/>
    <property type="match status" value="1"/>
</dbReference>
<feature type="compositionally biased region" description="Gly residues" evidence="1">
    <location>
        <begin position="32"/>
        <end position="44"/>
    </location>
</feature>
<evidence type="ECO:0000313" key="4">
    <source>
        <dbReference type="Proteomes" id="UP000494218"/>
    </source>
</evidence>
<organism evidence="3 4">
    <name type="scientific">Burkholderia lata (strain ATCC 17760 / DSM 23089 / LMG 22485 / NCIMB 9086 / R18194 / 383)</name>
    <dbReference type="NCBI Taxonomy" id="482957"/>
    <lineage>
        <taxon>Bacteria</taxon>
        <taxon>Pseudomonadati</taxon>
        <taxon>Pseudomonadota</taxon>
        <taxon>Betaproteobacteria</taxon>
        <taxon>Burkholderiales</taxon>
        <taxon>Burkholderiaceae</taxon>
        <taxon>Burkholderia</taxon>
        <taxon>Burkholderia cepacia complex</taxon>
    </lineage>
</organism>
<evidence type="ECO:0000256" key="1">
    <source>
        <dbReference type="SAM" id="MobiDB-lite"/>
    </source>
</evidence>
<feature type="compositionally biased region" description="Basic and acidic residues" evidence="1">
    <location>
        <begin position="52"/>
        <end position="67"/>
    </location>
</feature>
<protein>
    <recommendedName>
        <fullName evidence="5">Lipoprotein</fullName>
    </recommendedName>
</protein>
<gene>
    <name evidence="3" type="ORF">BLA23254_04498</name>
</gene>
<dbReference type="AlphaFoldDB" id="A0A6P2NJW6"/>
<keyword evidence="2" id="KW-0472">Membrane</keyword>
<dbReference type="EMBL" id="CABVPW010000023">
    <property type="protein sequence ID" value="VWB94875.1"/>
    <property type="molecule type" value="Genomic_DNA"/>
</dbReference>
<sequence>MRSSIYVGLAAIATMLAGCLWVPGDGYRGDRGGGYGGSYGGGHESGWNQRGPSRDHMNHSGRADDQGAHGSGQREGW</sequence>
<reference evidence="3 4" key="1">
    <citation type="submission" date="2019-09" db="EMBL/GenBank/DDBJ databases">
        <authorList>
            <person name="Depoorter E."/>
        </authorList>
    </citation>
    <scope>NUCLEOTIDE SEQUENCE [LARGE SCALE GENOMIC DNA]</scope>
    <source>
        <strain evidence="3">LMG 23254</strain>
    </source>
</reference>
<evidence type="ECO:0000256" key="2">
    <source>
        <dbReference type="SAM" id="Phobius"/>
    </source>
</evidence>
<feature type="transmembrane region" description="Helical" evidence="2">
    <location>
        <begin position="6"/>
        <end position="23"/>
    </location>
</feature>
<evidence type="ECO:0000313" key="3">
    <source>
        <dbReference type="EMBL" id="VWB94875.1"/>
    </source>
</evidence>